<evidence type="ECO:0000256" key="1">
    <source>
        <dbReference type="SAM" id="MobiDB-lite"/>
    </source>
</evidence>
<dbReference type="AlphaFoldDB" id="A0A8D8E6K0"/>
<dbReference type="EMBL" id="HBUE01294848">
    <property type="protein sequence ID" value="CAG6575824.1"/>
    <property type="molecule type" value="Transcribed_RNA"/>
</dbReference>
<dbReference type="EMBL" id="HBUE01189047">
    <property type="protein sequence ID" value="CAG6524148.1"/>
    <property type="molecule type" value="Transcribed_RNA"/>
</dbReference>
<accession>A0A8D8E6K0</accession>
<organism evidence="2">
    <name type="scientific">Culex pipiens</name>
    <name type="common">House mosquito</name>
    <dbReference type="NCBI Taxonomy" id="7175"/>
    <lineage>
        <taxon>Eukaryota</taxon>
        <taxon>Metazoa</taxon>
        <taxon>Ecdysozoa</taxon>
        <taxon>Arthropoda</taxon>
        <taxon>Hexapoda</taxon>
        <taxon>Insecta</taxon>
        <taxon>Pterygota</taxon>
        <taxon>Neoptera</taxon>
        <taxon>Endopterygota</taxon>
        <taxon>Diptera</taxon>
        <taxon>Nematocera</taxon>
        <taxon>Culicoidea</taxon>
        <taxon>Culicidae</taxon>
        <taxon>Culicinae</taxon>
        <taxon>Culicini</taxon>
        <taxon>Culex</taxon>
        <taxon>Culex</taxon>
    </lineage>
</organism>
<proteinExistence type="predicted"/>
<dbReference type="EMBL" id="HBUE01189051">
    <property type="protein sequence ID" value="CAG6524149.1"/>
    <property type="molecule type" value="Transcribed_RNA"/>
</dbReference>
<dbReference type="EMBL" id="HBUE01294844">
    <property type="protein sequence ID" value="CAG6575823.1"/>
    <property type="molecule type" value="Transcribed_RNA"/>
</dbReference>
<feature type="compositionally biased region" description="Basic residues" evidence="1">
    <location>
        <begin position="1"/>
        <end position="17"/>
    </location>
</feature>
<reference evidence="2" key="1">
    <citation type="submission" date="2021-05" db="EMBL/GenBank/DDBJ databases">
        <authorList>
            <person name="Alioto T."/>
            <person name="Alioto T."/>
            <person name="Gomez Garrido J."/>
        </authorList>
    </citation>
    <scope>NUCLEOTIDE SEQUENCE</scope>
</reference>
<name>A0A8D8E6K0_CULPI</name>
<evidence type="ECO:0000313" key="2">
    <source>
        <dbReference type="EMBL" id="CAG6524148.1"/>
    </source>
</evidence>
<protein>
    <submittedName>
        <fullName evidence="2">(northern house mosquito) hypothetical protein</fullName>
    </submittedName>
</protein>
<sequence>MCRKNGSHLRNQKKSRSGRTAAAPETSKPIEPIQREGVFARALTTTVIFVLDAFLSARSLSLFCTLSSYADADISLSFSLEDFSRDQQQKNLLQKSFIEYLLKEKNSGESFSLVSLQ</sequence>
<feature type="region of interest" description="Disordered" evidence="1">
    <location>
        <begin position="1"/>
        <end position="29"/>
    </location>
</feature>